<dbReference type="InterPro" id="IPR001054">
    <property type="entry name" value="A/G_cyclase"/>
</dbReference>
<feature type="domain" description="Guanylate cyclase" evidence="3">
    <location>
        <begin position="256"/>
        <end position="382"/>
    </location>
</feature>
<evidence type="ECO:0000259" key="3">
    <source>
        <dbReference type="PROSITE" id="PS50125"/>
    </source>
</evidence>
<proteinExistence type="inferred from homology"/>
<evidence type="ECO:0000256" key="2">
    <source>
        <dbReference type="SAM" id="Phobius"/>
    </source>
</evidence>
<organism evidence="4 5">
    <name type="scientific">Limnospira platensis NIES-46</name>
    <dbReference type="NCBI Taxonomy" id="1236695"/>
    <lineage>
        <taxon>Bacteria</taxon>
        <taxon>Bacillati</taxon>
        <taxon>Cyanobacteriota</taxon>
        <taxon>Cyanophyceae</taxon>
        <taxon>Oscillatoriophycideae</taxon>
        <taxon>Oscillatoriales</taxon>
        <taxon>Sirenicapillariaceae</taxon>
        <taxon>Limnospira</taxon>
    </lineage>
</organism>
<keyword evidence="5" id="KW-1185">Reference proteome</keyword>
<keyword evidence="2" id="KW-1133">Transmembrane helix</keyword>
<dbReference type="PANTHER" id="PTHR43081">
    <property type="entry name" value="ADENYLATE CYCLASE, TERMINAL-DIFFERENTIATION SPECIFIC-RELATED"/>
    <property type="match status" value="1"/>
</dbReference>
<evidence type="ECO:0000256" key="1">
    <source>
        <dbReference type="ARBA" id="ARBA00005381"/>
    </source>
</evidence>
<keyword evidence="2" id="KW-0812">Transmembrane</keyword>
<comment type="caution">
    <text evidence="4">The sequence shown here is derived from an EMBL/GenBank/DDBJ whole genome shotgun (WGS) entry which is preliminary data.</text>
</comment>
<dbReference type="CDD" id="cd19410">
    <property type="entry name" value="HK9-like_sensor"/>
    <property type="match status" value="1"/>
</dbReference>
<feature type="transmembrane region" description="Helical" evidence="2">
    <location>
        <begin position="9"/>
        <end position="28"/>
    </location>
</feature>
<comment type="similarity">
    <text evidence="1">Belongs to the adenylyl cyclase class-3 family.</text>
</comment>
<dbReference type="InterPro" id="IPR029787">
    <property type="entry name" value="Nucleotide_cyclase"/>
</dbReference>
<dbReference type="InterPro" id="IPR007891">
    <property type="entry name" value="CHASE3"/>
</dbReference>
<evidence type="ECO:0000313" key="5">
    <source>
        <dbReference type="Proteomes" id="UP000326169"/>
    </source>
</evidence>
<protein>
    <submittedName>
        <fullName evidence="4">Adenylate cyclase</fullName>
    </submittedName>
</protein>
<dbReference type="Pfam" id="PF00211">
    <property type="entry name" value="Guanylate_cyc"/>
    <property type="match status" value="1"/>
</dbReference>
<dbReference type="GeneID" id="301685565"/>
<dbReference type="PROSITE" id="PS50125">
    <property type="entry name" value="GUANYLATE_CYCLASE_2"/>
    <property type="match status" value="1"/>
</dbReference>
<accession>A0A5M3TFG2</accession>
<dbReference type="Gene3D" id="3.30.70.1230">
    <property type="entry name" value="Nucleotide cyclase"/>
    <property type="match status" value="1"/>
</dbReference>
<dbReference type="EMBL" id="BIMW01000279">
    <property type="protein sequence ID" value="GCE96788.1"/>
    <property type="molecule type" value="Genomic_DNA"/>
</dbReference>
<name>A0A5M3TFG2_LIMPL</name>
<feature type="transmembrane region" description="Helical" evidence="2">
    <location>
        <begin position="183"/>
        <end position="204"/>
    </location>
</feature>
<dbReference type="SUPFAM" id="SSF55073">
    <property type="entry name" value="Nucleotide cyclase"/>
    <property type="match status" value="1"/>
</dbReference>
<dbReference type="SMART" id="SM00044">
    <property type="entry name" value="CYCc"/>
    <property type="match status" value="1"/>
</dbReference>
<reference evidence="4 5" key="1">
    <citation type="journal article" date="2019" name="J Genomics">
        <title>The Draft Genome of a Hydrogen-producing Cyanobacterium, Arthrospira platensis NIES-46.</title>
        <authorList>
            <person name="Suzuki S."/>
            <person name="Yamaguchi H."/>
            <person name="Kawachi M."/>
        </authorList>
    </citation>
    <scope>NUCLEOTIDE SEQUENCE [LARGE SCALE GENOMIC DNA]</scope>
    <source>
        <strain evidence="4 5">NIES-46</strain>
    </source>
</reference>
<keyword evidence="2" id="KW-0472">Membrane</keyword>
<gene>
    <name evidence="4" type="ORF">NIES46_48610</name>
</gene>
<dbReference type="Proteomes" id="UP000326169">
    <property type="component" value="Unassembled WGS sequence"/>
</dbReference>
<dbReference type="PANTHER" id="PTHR43081:SF1">
    <property type="entry name" value="ADENYLATE CYCLASE, TERMINAL-DIFFERENTIATION SPECIFIC"/>
    <property type="match status" value="1"/>
</dbReference>
<evidence type="ECO:0000313" key="4">
    <source>
        <dbReference type="EMBL" id="GCE96788.1"/>
    </source>
</evidence>
<dbReference type="InterPro" id="IPR050697">
    <property type="entry name" value="Adenylyl/Guanylyl_Cyclase_3/4"/>
</dbReference>
<dbReference type="CDD" id="cd07302">
    <property type="entry name" value="CHD"/>
    <property type="match status" value="1"/>
</dbReference>
<dbReference type="Pfam" id="PF05227">
    <property type="entry name" value="CHASE3"/>
    <property type="match status" value="1"/>
</dbReference>
<sequence length="494" mass="56423">MNLSLQKKVLFGFVVSSVLLLIVTYSGYHTSKQLANLKEWEIHTKQVLRFLEEISTDLSDAETGQRGFLLTLEPEYLEPYNQAVKEIDQDLSVLISLTRDNPTQQKHLDDLSTLISQKLEELQMTIELAKSGNTQTAIELVKTHHGKNLMNEIRQILDTMKDEEERLFEIRSDATDELIKNTFLVFGIGIVFDLGLLSALYLVIYREIHHKQIAQQQLISLNKAAFRFVPQELIKILNKDSIIDVNLGDYTEQEMSIMFSDIRDFTSISERISPQDNFNLINAYLSRMAPLINEHYGFIDKYIGDGIMALFGRSPDDAVQAAISMLSSLKEYNKLRNESGYIPLKIGIGINTGKLILGTVGYHNHIEGTVISDAVNLASRIEQLTKVYRVPLLISESTFVKLKHPHNYGIRLVDKVQVKGRSEIVKVYEVFNHDFFPELSAKLSNLSVFSEGVSLYHQQNFQEAFKAFQDCYHQNPNDSVVQVYLRRLKGDLLR</sequence>
<dbReference type="RefSeq" id="WP_014275029.1">
    <property type="nucleotide sequence ID" value="NZ_BIMW01000279.1"/>
</dbReference>